<dbReference type="PANTHER" id="PTHR30509">
    <property type="entry name" value="P-HYDROXYBENZOIC ACID EFFLUX PUMP SUBUNIT-RELATED"/>
    <property type="match status" value="1"/>
</dbReference>
<feature type="transmembrane region" description="Helical" evidence="7">
    <location>
        <begin position="133"/>
        <end position="151"/>
    </location>
</feature>
<evidence type="ECO:0000256" key="7">
    <source>
        <dbReference type="SAM" id="Phobius"/>
    </source>
</evidence>
<keyword evidence="3" id="KW-1003">Cell membrane</keyword>
<accession>A0A067Z2X7</accession>
<feature type="transmembrane region" description="Helical" evidence="7">
    <location>
        <begin position="390"/>
        <end position="411"/>
    </location>
</feature>
<keyword evidence="6 7" id="KW-0472">Membrane</keyword>
<evidence type="ECO:0000256" key="6">
    <source>
        <dbReference type="ARBA" id="ARBA00023136"/>
    </source>
</evidence>
<keyword evidence="4 7" id="KW-0812">Transmembrane</keyword>
<evidence type="ECO:0000256" key="4">
    <source>
        <dbReference type="ARBA" id="ARBA00022692"/>
    </source>
</evidence>
<reference evidence="8 9" key="1">
    <citation type="journal article" date="2015" name="Appl. Microbiol. Biotechnol.">
        <title>The consequence of an additional NADH dehydrogenase paralog on the growth of Gluconobacter oxydans DSM3504.</title>
        <authorList>
            <person name="Kostner D."/>
            <person name="Luchterhand B."/>
            <person name="Junker A."/>
            <person name="Volland S."/>
            <person name="Daniel R."/>
            <person name="Buchs J."/>
            <person name="Liebl W."/>
            <person name="Ehrenreich A."/>
        </authorList>
    </citation>
    <scope>NUCLEOTIDE SEQUENCE [LARGE SCALE GENOMIC DNA]</scope>
    <source>
        <strain evidence="8">DSM 3504</strain>
    </source>
</reference>
<feature type="transmembrane region" description="Helical" evidence="7">
    <location>
        <begin position="417"/>
        <end position="435"/>
    </location>
</feature>
<dbReference type="PANTHER" id="PTHR30509:SF9">
    <property type="entry name" value="MULTIDRUG RESISTANCE PROTEIN MDTO"/>
    <property type="match status" value="1"/>
</dbReference>
<proteinExistence type="predicted"/>
<organism evidence="8 9">
    <name type="scientific">Gluconobacter oxydans DSM 3504</name>
    <dbReference type="NCBI Taxonomy" id="1288313"/>
    <lineage>
        <taxon>Bacteria</taxon>
        <taxon>Pseudomonadati</taxon>
        <taxon>Pseudomonadota</taxon>
        <taxon>Alphaproteobacteria</taxon>
        <taxon>Acetobacterales</taxon>
        <taxon>Acetobacteraceae</taxon>
        <taxon>Gluconobacter</taxon>
    </lineage>
</organism>
<dbReference type="AlphaFoldDB" id="A0A067Z2X7"/>
<dbReference type="Pfam" id="PF04632">
    <property type="entry name" value="FUSC"/>
    <property type="match status" value="2"/>
</dbReference>
<dbReference type="EMBL" id="CP004373">
    <property type="protein sequence ID" value="AHK70649.1"/>
    <property type="molecule type" value="Genomic_DNA"/>
</dbReference>
<sequence length="631" mass="68111">MLDRPGPFFADCGFSGGRVSGLGGRAAGLAVSGSTFGSELRDVLIQRWGWLFAPSAKDLGFAVRTSVAAILSLLIAMWMELDSPQWAPLTVWVVATASRGESLSKARWRFAGTIIGGCMGVALIAAFPQQAGLFFIALALWIGLCCGWATFLDGYRRYGFLVISFTSAIVATGAISQPDDVFNVAMARGTYIMLGTVCEAGLAVLFLPNVQKEARARLLGKLQQVTAKVASHADVLRAGRFDPETEGRLLAELVDANTRIEFDVLEMGSGTRRSADHARAVLARLLAVLARAQGGATGIDVDRDLEAARNHIQAIIAPPRNDRFTFRTRSPRHILEAVLNGLRAATGIMGAWLLWEVTAWPSGPAFVSFVALVYGLLATREIPALASSGFYRGAVWCAGVAGIYAFFVVPAVTAPEYLALLLLIPMVIGGLAARAPKLVNHAFSFNMFLPVLIGPSNLMRYDEVSFLNGASAFLGAVIFTRVTFGVVFPFRADSHLRRTSAWVEQQLRFIARGGGQTVHQWLAINAASMVRAVRSCQGVPRDVMLAYMARHLNAMALGLWVIELRDAAARETTPGPVRKRLQVFLRAWFRKGDGAAPLAQTVFLSLRRDPAVEPDVRTALQRLAGDVPPSA</sequence>
<protein>
    <submittedName>
        <fullName evidence="8">Putative fusaric acid resistance protein FusC</fullName>
    </submittedName>
</protein>
<evidence type="ECO:0000313" key="9">
    <source>
        <dbReference type="Proteomes" id="UP000031656"/>
    </source>
</evidence>
<gene>
    <name evidence="8" type="primary">fusC1</name>
    <name evidence="8" type="ORF">GLS_c07360</name>
</gene>
<dbReference type="GO" id="GO:0005886">
    <property type="term" value="C:plasma membrane"/>
    <property type="evidence" value="ECO:0007669"/>
    <property type="project" value="UniProtKB-SubCell"/>
</dbReference>
<dbReference type="InterPro" id="IPR006726">
    <property type="entry name" value="PHBA_efflux_AaeB/fusaric-R"/>
</dbReference>
<evidence type="ECO:0000256" key="3">
    <source>
        <dbReference type="ARBA" id="ARBA00022475"/>
    </source>
</evidence>
<name>A0A067Z2X7_GLUOY</name>
<evidence type="ECO:0000313" key="8">
    <source>
        <dbReference type="EMBL" id="AHK70649.1"/>
    </source>
</evidence>
<feature type="transmembrane region" description="Helical" evidence="7">
    <location>
        <begin position="361"/>
        <end position="378"/>
    </location>
</feature>
<feature type="transmembrane region" description="Helical" evidence="7">
    <location>
        <begin position="470"/>
        <end position="490"/>
    </location>
</feature>
<evidence type="ECO:0000256" key="1">
    <source>
        <dbReference type="ARBA" id="ARBA00004651"/>
    </source>
</evidence>
<dbReference type="HOGENOM" id="CLU_013927_1_1_5"/>
<keyword evidence="5 7" id="KW-1133">Transmembrane helix</keyword>
<dbReference type="KEGG" id="goy:GLS_c07360"/>
<dbReference type="Proteomes" id="UP000031656">
    <property type="component" value="Chromosome"/>
</dbReference>
<feature type="transmembrane region" description="Helical" evidence="7">
    <location>
        <begin position="108"/>
        <end position="127"/>
    </location>
</feature>
<feature type="transmembrane region" description="Helical" evidence="7">
    <location>
        <begin position="158"/>
        <end position="177"/>
    </location>
</feature>
<feature type="transmembrane region" description="Helical" evidence="7">
    <location>
        <begin position="189"/>
        <end position="207"/>
    </location>
</feature>
<dbReference type="GO" id="GO:0022857">
    <property type="term" value="F:transmembrane transporter activity"/>
    <property type="evidence" value="ECO:0007669"/>
    <property type="project" value="InterPro"/>
</dbReference>
<evidence type="ECO:0000256" key="5">
    <source>
        <dbReference type="ARBA" id="ARBA00022989"/>
    </source>
</evidence>
<comment type="subcellular location">
    <subcellularLocation>
        <location evidence="1">Cell membrane</location>
        <topology evidence="1">Multi-pass membrane protein</topology>
    </subcellularLocation>
</comment>
<evidence type="ECO:0000256" key="2">
    <source>
        <dbReference type="ARBA" id="ARBA00022448"/>
    </source>
</evidence>
<keyword evidence="2" id="KW-0813">Transport</keyword>